<dbReference type="PROSITE" id="PS51257">
    <property type="entry name" value="PROKAR_LIPOPROTEIN"/>
    <property type="match status" value="1"/>
</dbReference>
<evidence type="ECO:0000256" key="1">
    <source>
        <dbReference type="SAM" id="MobiDB-lite"/>
    </source>
</evidence>
<feature type="compositionally biased region" description="Pro residues" evidence="1">
    <location>
        <begin position="132"/>
        <end position="153"/>
    </location>
</feature>
<keyword evidence="5" id="KW-1185">Reference proteome</keyword>
<reference evidence="4 5" key="1">
    <citation type="submission" date="2019-09" db="EMBL/GenBank/DDBJ databases">
        <title>Genome sequence of Roseospira marina, one of the more divergent members of the non-sulfur purple photosynthetic bacterial family, the Rhodospirillaceae.</title>
        <authorList>
            <person name="Meyer T."/>
            <person name="Kyndt J."/>
        </authorList>
    </citation>
    <scope>NUCLEOTIDE SEQUENCE [LARGE SCALE GENOMIC DNA]</scope>
    <source>
        <strain evidence="4 5">DSM 15113</strain>
    </source>
</reference>
<dbReference type="RefSeq" id="WP_150063914.1">
    <property type="nucleotide sequence ID" value="NZ_JACHII010000027.1"/>
</dbReference>
<dbReference type="OrthoDB" id="9783818at2"/>
<dbReference type="SUPFAM" id="SSF53300">
    <property type="entry name" value="vWA-like"/>
    <property type="match status" value="1"/>
</dbReference>
<sequence>MTGSRPRSSVVPSVMTWGAFAVVVGVMAWVMLAACDISVGGRPVFRFCEAPEDVAATDAAARLDAEQARTAQLNRGVAALERQLAAVEPCARPEPPPAPPPEPVVEPPPEEPQPEPVPEVEPEPEEPEAAVEPPPMPPPPPRPPAPERAPQPEPEPDPNAVTQLEAPPECPVQTPAELLLVMDTSGSMLYKFNAEPGLEQRLIDLAAQANRMQASANNPIAAIAIMARLAQLKEEFDRVERQLRSGPGPDRISVAKEASVRLIDALPPVVDLRLVTFQGCENLGGWGPFSAGQRPELKLRIQGIQPHGGTPLAHALDALPRSTTNGRTGATPVNVVVISDGQDSCDGDPCAAARRLKQQMPFAVVSVVAASRTIGSLRCIADQTKGLFLEARSVNELEVAIQQASGQERPAQCR</sequence>
<gene>
    <name evidence="4" type="ORF">F1188_18375</name>
</gene>
<dbReference type="EMBL" id="VWPJ01000027">
    <property type="protein sequence ID" value="KAA5603902.1"/>
    <property type="molecule type" value="Genomic_DNA"/>
</dbReference>
<feature type="domain" description="VWFA" evidence="3">
    <location>
        <begin position="177"/>
        <end position="404"/>
    </location>
</feature>
<keyword evidence="2" id="KW-0472">Membrane</keyword>
<dbReference type="Proteomes" id="UP000324065">
    <property type="component" value="Unassembled WGS sequence"/>
</dbReference>
<dbReference type="AlphaFoldDB" id="A0A5M6I724"/>
<keyword evidence="2" id="KW-0812">Transmembrane</keyword>
<evidence type="ECO:0000256" key="2">
    <source>
        <dbReference type="SAM" id="Phobius"/>
    </source>
</evidence>
<dbReference type="InterPro" id="IPR002035">
    <property type="entry name" value="VWF_A"/>
</dbReference>
<feature type="transmembrane region" description="Helical" evidence="2">
    <location>
        <begin position="12"/>
        <end position="32"/>
    </location>
</feature>
<accession>A0A5M6I724</accession>
<feature type="compositionally biased region" description="Acidic residues" evidence="1">
    <location>
        <begin position="108"/>
        <end position="129"/>
    </location>
</feature>
<comment type="caution">
    <text evidence="4">The sequence shown here is derived from an EMBL/GenBank/DDBJ whole genome shotgun (WGS) entry which is preliminary data.</text>
</comment>
<keyword evidence="2" id="KW-1133">Transmembrane helix</keyword>
<dbReference type="Pfam" id="PF00092">
    <property type="entry name" value="VWA"/>
    <property type="match status" value="1"/>
</dbReference>
<dbReference type="SMART" id="SM00327">
    <property type="entry name" value="VWA"/>
    <property type="match status" value="1"/>
</dbReference>
<evidence type="ECO:0000313" key="5">
    <source>
        <dbReference type="Proteomes" id="UP000324065"/>
    </source>
</evidence>
<feature type="region of interest" description="Disordered" evidence="1">
    <location>
        <begin position="89"/>
        <end position="166"/>
    </location>
</feature>
<dbReference type="Gene3D" id="3.40.50.410">
    <property type="entry name" value="von Willebrand factor, type A domain"/>
    <property type="match status" value="1"/>
</dbReference>
<protein>
    <submittedName>
        <fullName evidence="4">VWA domain-containing protein</fullName>
    </submittedName>
</protein>
<name>A0A5M6I724_9PROT</name>
<proteinExistence type="predicted"/>
<dbReference type="PROSITE" id="PS50234">
    <property type="entry name" value="VWFA"/>
    <property type="match status" value="1"/>
</dbReference>
<dbReference type="InterPro" id="IPR036465">
    <property type="entry name" value="vWFA_dom_sf"/>
</dbReference>
<organism evidence="4 5">
    <name type="scientific">Roseospira marina</name>
    <dbReference type="NCBI Taxonomy" id="140057"/>
    <lineage>
        <taxon>Bacteria</taxon>
        <taxon>Pseudomonadati</taxon>
        <taxon>Pseudomonadota</taxon>
        <taxon>Alphaproteobacteria</taxon>
        <taxon>Rhodospirillales</taxon>
        <taxon>Rhodospirillaceae</taxon>
        <taxon>Roseospira</taxon>
    </lineage>
</organism>
<evidence type="ECO:0000313" key="4">
    <source>
        <dbReference type="EMBL" id="KAA5603902.1"/>
    </source>
</evidence>
<evidence type="ECO:0000259" key="3">
    <source>
        <dbReference type="PROSITE" id="PS50234"/>
    </source>
</evidence>
<feature type="compositionally biased region" description="Pro residues" evidence="1">
    <location>
        <begin position="92"/>
        <end position="107"/>
    </location>
</feature>